<keyword evidence="3" id="KW-1003">Cell membrane</keyword>
<dbReference type="GO" id="GO:0005886">
    <property type="term" value="C:plasma membrane"/>
    <property type="evidence" value="ECO:0007669"/>
    <property type="project" value="UniProtKB-SubCell"/>
</dbReference>
<organism evidence="12 13">
    <name type="scientific">Cohaesibacter marisflavi</name>
    <dbReference type="NCBI Taxonomy" id="655353"/>
    <lineage>
        <taxon>Bacteria</taxon>
        <taxon>Pseudomonadati</taxon>
        <taxon>Pseudomonadota</taxon>
        <taxon>Alphaproteobacteria</taxon>
        <taxon>Hyphomicrobiales</taxon>
        <taxon>Cohaesibacteraceae</taxon>
    </lineage>
</organism>
<evidence type="ECO:0000313" key="12">
    <source>
        <dbReference type="EMBL" id="SFO50676.1"/>
    </source>
</evidence>
<keyword evidence="4" id="KW-0997">Cell inner membrane</keyword>
<dbReference type="EMBL" id="FOVR01000007">
    <property type="protein sequence ID" value="SFO50676.1"/>
    <property type="molecule type" value="Genomic_DNA"/>
</dbReference>
<evidence type="ECO:0000256" key="11">
    <source>
        <dbReference type="SAM" id="MobiDB-lite"/>
    </source>
</evidence>
<proteinExistence type="inferred from homology"/>
<dbReference type="GO" id="GO:0022857">
    <property type="term" value="F:transmembrane transporter activity"/>
    <property type="evidence" value="ECO:0007669"/>
    <property type="project" value="InterPro"/>
</dbReference>
<dbReference type="Pfam" id="PF02472">
    <property type="entry name" value="ExbD"/>
    <property type="match status" value="1"/>
</dbReference>
<reference evidence="12 13" key="1">
    <citation type="submission" date="2016-10" db="EMBL/GenBank/DDBJ databases">
        <authorList>
            <person name="de Groot N.N."/>
        </authorList>
    </citation>
    <scope>NUCLEOTIDE SEQUENCE [LARGE SCALE GENOMIC DNA]</scope>
    <source>
        <strain evidence="12 13">CGMCC 1.9157</strain>
    </source>
</reference>
<accession>A0A1I5HS00</accession>
<evidence type="ECO:0000256" key="5">
    <source>
        <dbReference type="ARBA" id="ARBA00022618"/>
    </source>
</evidence>
<keyword evidence="10" id="KW-0813">Transport</keyword>
<dbReference type="Proteomes" id="UP000199236">
    <property type="component" value="Unassembled WGS sequence"/>
</dbReference>
<feature type="region of interest" description="Disordered" evidence="11">
    <location>
        <begin position="1"/>
        <end position="21"/>
    </location>
</feature>
<evidence type="ECO:0000256" key="9">
    <source>
        <dbReference type="ARBA" id="ARBA00023306"/>
    </source>
</evidence>
<evidence type="ECO:0000256" key="10">
    <source>
        <dbReference type="RuleBase" id="RU003879"/>
    </source>
</evidence>
<dbReference type="PANTHER" id="PTHR30558">
    <property type="entry name" value="EXBD MEMBRANE COMPONENT OF PMF-DRIVEN MACROMOLECULE IMPORT SYSTEM"/>
    <property type="match status" value="1"/>
</dbReference>
<protein>
    <submittedName>
        <fullName evidence="12">Cell division and transport-associated protein TolR (TC 2.C.1.2.1)</fullName>
    </submittedName>
</protein>
<keyword evidence="13" id="KW-1185">Reference proteome</keyword>
<keyword evidence="10" id="KW-0653">Protein transport</keyword>
<keyword evidence="7" id="KW-1133">Transmembrane helix</keyword>
<dbReference type="OrthoDB" id="9798629at2"/>
<evidence type="ECO:0000256" key="8">
    <source>
        <dbReference type="ARBA" id="ARBA00023136"/>
    </source>
</evidence>
<dbReference type="Gene3D" id="3.30.420.270">
    <property type="match status" value="1"/>
</dbReference>
<keyword evidence="9" id="KW-0131">Cell cycle</keyword>
<dbReference type="AlphaFoldDB" id="A0A1I5HS00"/>
<evidence type="ECO:0000256" key="7">
    <source>
        <dbReference type="ARBA" id="ARBA00022989"/>
    </source>
</evidence>
<dbReference type="GO" id="GO:0015031">
    <property type="term" value="P:protein transport"/>
    <property type="evidence" value="ECO:0007669"/>
    <property type="project" value="UniProtKB-KW"/>
</dbReference>
<name>A0A1I5HS00_9HYPH</name>
<evidence type="ECO:0000256" key="6">
    <source>
        <dbReference type="ARBA" id="ARBA00022692"/>
    </source>
</evidence>
<comment type="similarity">
    <text evidence="2 10">Belongs to the ExbD/TolR family.</text>
</comment>
<feature type="compositionally biased region" description="Basic residues" evidence="11">
    <location>
        <begin position="12"/>
        <end position="21"/>
    </location>
</feature>
<dbReference type="InterPro" id="IPR014168">
    <property type="entry name" value="Tol-Pal_TolR"/>
</dbReference>
<gene>
    <name evidence="12" type="ORF">SAMN04488056_10774</name>
</gene>
<comment type="subcellular location">
    <subcellularLocation>
        <location evidence="1">Cell membrane</location>
        <topology evidence="1">Single-pass membrane protein</topology>
    </subcellularLocation>
    <subcellularLocation>
        <location evidence="10">Cell membrane</location>
        <topology evidence="10">Single-pass type II membrane protein</topology>
    </subcellularLocation>
</comment>
<dbReference type="STRING" id="655353.SAMN04488056_10774"/>
<keyword evidence="8" id="KW-0472">Membrane</keyword>
<evidence type="ECO:0000313" key="13">
    <source>
        <dbReference type="Proteomes" id="UP000199236"/>
    </source>
</evidence>
<keyword evidence="6 10" id="KW-0812">Transmembrane</keyword>
<dbReference type="InterPro" id="IPR003400">
    <property type="entry name" value="ExbD"/>
</dbReference>
<dbReference type="NCBIfam" id="TIGR02801">
    <property type="entry name" value="tolR"/>
    <property type="match status" value="1"/>
</dbReference>
<evidence type="ECO:0000256" key="3">
    <source>
        <dbReference type="ARBA" id="ARBA00022475"/>
    </source>
</evidence>
<evidence type="ECO:0000256" key="2">
    <source>
        <dbReference type="ARBA" id="ARBA00005811"/>
    </source>
</evidence>
<dbReference type="PANTHER" id="PTHR30558:SF7">
    <property type="entry name" value="TOL-PAL SYSTEM PROTEIN TOLR"/>
    <property type="match status" value="1"/>
</dbReference>
<sequence>MGMGSMGSPGTSRRRGARRAMRHRPVAEINVTPMVDVMLVLLIIFMVSAPMMTVGVPLDLPESTAKPLSSQTEPLTLSIRKDGSIYLQDQQVEFDALVDTLLGVAENGYEERIFVRGDKDVDYGSIMKVMGAMNRAGFKKIGLVSTEELQ</sequence>
<dbReference type="RefSeq" id="WP_090073282.1">
    <property type="nucleotide sequence ID" value="NZ_FOVR01000007.1"/>
</dbReference>
<keyword evidence="5 12" id="KW-0132">Cell division</keyword>
<dbReference type="GO" id="GO:0051301">
    <property type="term" value="P:cell division"/>
    <property type="evidence" value="ECO:0007669"/>
    <property type="project" value="UniProtKB-KW"/>
</dbReference>
<evidence type="ECO:0000256" key="1">
    <source>
        <dbReference type="ARBA" id="ARBA00004162"/>
    </source>
</evidence>
<evidence type="ECO:0000256" key="4">
    <source>
        <dbReference type="ARBA" id="ARBA00022519"/>
    </source>
</evidence>